<protein>
    <submittedName>
        <fullName evidence="2">TRAUB domain-containing protein</fullName>
    </submittedName>
</protein>
<evidence type="ECO:0000313" key="2">
    <source>
        <dbReference type="WBParaSite" id="HPLM_0001660901-mRNA-1"/>
    </source>
</evidence>
<reference evidence="2" key="1">
    <citation type="submission" date="2017-02" db="UniProtKB">
        <authorList>
            <consortium name="WormBaseParasite"/>
        </authorList>
    </citation>
    <scope>IDENTIFICATION</scope>
</reference>
<name>A0A0N4WXQ2_HAEPC</name>
<dbReference type="AlphaFoldDB" id="A0A0N4WXQ2"/>
<sequence length="130" mass="15170">MDTSQERFEDQFHKLLIESEEESEGQQDETAGESQQLDEDPDLKSESESFDELGMFRHPVDFYNLFLDADMMELVVTDMNRYGQRRAVKLGTSKIRRRRSTERGNSSESAFKWESSNYHECVITDASDQL</sequence>
<feature type="compositionally biased region" description="Acidic residues" evidence="1">
    <location>
        <begin position="18"/>
        <end position="41"/>
    </location>
</feature>
<organism evidence="2">
    <name type="scientific">Haemonchus placei</name>
    <name type="common">Barber's pole worm</name>
    <dbReference type="NCBI Taxonomy" id="6290"/>
    <lineage>
        <taxon>Eukaryota</taxon>
        <taxon>Metazoa</taxon>
        <taxon>Ecdysozoa</taxon>
        <taxon>Nematoda</taxon>
        <taxon>Chromadorea</taxon>
        <taxon>Rhabditida</taxon>
        <taxon>Rhabditina</taxon>
        <taxon>Rhabditomorpha</taxon>
        <taxon>Strongyloidea</taxon>
        <taxon>Trichostrongylidae</taxon>
        <taxon>Haemonchus</taxon>
    </lineage>
</organism>
<evidence type="ECO:0000256" key="1">
    <source>
        <dbReference type="SAM" id="MobiDB-lite"/>
    </source>
</evidence>
<proteinExistence type="predicted"/>
<dbReference type="WBParaSite" id="HPLM_0001660901-mRNA-1">
    <property type="protein sequence ID" value="HPLM_0001660901-mRNA-1"/>
    <property type="gene ID" value="HPLM_0001660901"/>
</dbReference>
<feature type="region of interest" description="Disordered" evidence="1">
    <location>
        <begin position="16"/>
        <end position="50"/>
    </location>
</feature>
<accession>A0A0N4WXQ2</accession>
<dbReference type="OMA" id="HECVITD"/>